<protein>
    <recommendedName>
        <fullName evidence="12">Adenosine 5'-phosphosulfate reductase</fullName>
        <ecNumber evidence="11">1.8.4.10</ecNumber>
    </recommendedName>
    <alternativeName>
        <fullName evidence="14">5'-adenylylsulfate reductase</fullName>
    </alternativeName>
    <alternativeName>
        <fullName evidence="13">Thioredoxin-dependent 5'-adenylylsulfate reductase</fullName>
    </alternativeName>
</protein>
<comment type="cofactor">
    <cofactor evidence="1">
        <name>[4Fe-4S] cluster</name>
        <dbReference type="ChEBI" id="CHEBI:49883"/>
    </cofactor>
</comment>
<dbReference type="EC" id="1.8.4.10" evidence="11"/>
<evidence type="ECO:0000256" key="6">
    <source>
        <dbReference type="ARBA" id="ARBA00023014"/>
    </source>
</evidence>
<keyword evidence="5" id="KW-0408">Iron</keyword>
<dbReference type="eggNOG" id="KOG0189">
    <property type="taxonomic scope" value="Eukaryota"/>
</dbReference>
<keyword evidence="7" id="KW-1015">Disulfide bond</keyword>
<dbReference type="STRING" id="130081.M2W7R1"/>
<feature type="domain" description="Glutaredoxin" evidence="16">
    <location>
        <begin position="335"/>
        <end position="397"/>
    </location>
</feature>
<dbReference type="GeneID" id="17090464"/>
<dbReference type="Pfam" id="PF01507">
    <property type="entry name" value="PAPS_reduct"/>
    <property type="match status" value="1"/>
</dbReference>
<accession>M2W7R1</accession>
<evidence type="ECO:0000256" key="13">
    <source>
        <dbReference type="ARBA" id="ARBA00030894"/>
    </source>
</evidence>
<dbReference type="Proteomes" id="UP000030680">
    <property type="component" value="Unassembled WGS sequence"/>
</dbReference>
<dbReference type="InterPro" id="IPR036249">
    <property type="entry name" value="Thioredoxin-like_sf"/>
</dbReference>
<evidence type="ECO:0000256" key="1">
    <source>
        <dbReference type="ARBA" id="ARBA00001966"/>
    </source>
</evidence>
<keyword evidence="19" id="KW-1185">Reference proteome</keyword>
<comment type="catalytic activity">
    <reaction evidence="15">
        <text>[thioredoxin]-disulfide + sulfite + AMP + 2 H(+) = adenosine 5'-phosphosulfate + [thioredoxin]-dithiol</text>
        <dbReference type="Rhea" id="RHEA:21976"/>
        <dbReference type="Rhea" id="RHEA-COMP:10698"/>
        <dbReference type="Rhea" id="RHEA-COMP:10700"/>
        <dbReference type="ChEBI" id="CHEBI:15378"/>
        <dbReference type="ChEBI" id="CHEBI:17359"/>
        <dbReference type="ChEBI" id="CHEBI:29950"/>
        <dbReference type="ChEBI" id="CHEBI:50058"/>
        <dbReference type="ChEBI" id="CHEBI:58243"/>
        <dbReference type="ChEBI" id="CHEBI:456215"/>
        <dbReference type="EC" id="1.8.4.10"/>
    </reaction>
</comment>
<evidence type="ECO:0000256" key="11">
    <source>
        <dbReference type="ARBA" id="ARBA00024386"/>
    </source>
</evidence>
<dbReference type="Pfam" id="PF00462">
    <property type="entry name" value="Glutaredoxin"/>
    <property type="match status" value="1"/>
</dbReference>
<dbReference type="NCBIfam" id="NF002537">
    <property type="entry name" value="PRK02090.1"/>
    <property type="match status" value="1"/>
</dbReference>
<organism evidence="18 19">
    <name type="scientific">Galdieria sulphuraria</name>
    <name type="common">Red alga</name>
    <dbReference type="NCBI Taxonomy" id="130081"/>
    <lineage>
        <taxon>Eukaryota</taxon>
        <taxon>Rhodophyta</taxon>
        <taxon>Bangiophyceae</taxon>
        <taxon>Galdieriales</taxon>
        <taxon>Galdieriaceae</taxon>
        <taxon>Galdieria</taxon>
    </lineage>
</organism>
<dbReference type="InterPro" id="IPR014025">
    <property type="entry name" value="Glutaredoxin_subgr"/>
</dbReference>
<dbReference type="HAMAP" id="MF_00063">
    <property type="entry name" value="CysH"/>
    <property type="match status" value="1"/>
</dbReference>
<reference evidence="19" key="1">
    <citation type="journal article" date="2013" name="Science">
        <title>Gene transfer from bacteria and archaea facilitated evolution of an extremophilic eukaryote.</title>
        <authorList>
            <person name="Schonknecht G."/>
            <person name="Chen W.H."/>
            <person name="Ternes C.M."/>
            <person name="Barbier G.G."/>
            <person name="Shrestha R.P."/>
            <person name="Stanke M."/>
            <person name="Brautigam A."/>
            <person name="Baker B.J."/>
            <person name="Banfield J.F."/>
            <person name="Garavito R.M."/>
            <person name="Carr K."/>
            <person name="Wilkerson C."/>
            <person name="Rensing S.A."/>
            <person name="Gagneul D."/>
            <person name="Dickenson N.E."/>
            <person name="Oesterhelt C."/>
            <person name="Lercher M.J."/>
            <person name="Weber A.P."/>
        </authorList>
    </citation>
    <scope>NUCLEOTIDE SEQUENCE [LARGE SCALE GENOMIC DNA]</scope>
    <source>
        <strain evidence="19">074W</strain>
    </source>
</reference>
<feature type="domain" description="Phosphoadenosine phosphosulphate reductase" evidence="17">
    <location>
        <begin position="106"/>
        <end position="284"/>
    </location>
</feature>
<sequence>MFMKPLAYINTTSTLSSSLFYSQKKAAVEKSSKTGFIAQPSRQLVCRPKDGRKWSKQEIIYQNRKHETLDCVASADLDIPLLEKQFSVADPQEVVNFALSTFGEEVAIAFSGAEDVVLLEYAKRSGKPFRVFALDTGRLHPETYRFYEKVSEYFKISIEYQFPNAEEVEALVREKGLFSFYKDGHGECCGIRKVKPLKKKLSSLRAWMTGQRKDQSPSTRSFVPTIQIDPSFQGKDGTSLVKLNPLANRSSEQVWSMIRALELPYNELHERGFISIGCEPCTRPVLPNQHEREGRWWWEEAIQKECGLHKGNLSSTGMEEVASQLVENLIEKEPIVIFARSDCPFCKQAKALLDALSIAYKLVEMDKVENGAELFEVLKKKTGQKTVPNIFISQKHIGGWTQLEQLYRRDLLKVNISSLQIS</sequence>
<dbReference type="AlphaFoldDB" id="M2W7R1"/>
<dbReference type="CDD" id="cd03419">
    <property type="entry name" value="GRX_GRXh_1_2_like"/>
    <property type="match status" value="1"/>
</dbReference>
<evidence type="ECO:0000256" key="9">
    <source>
        <dbReference type="ARBA" id="ARBA00024298"/>
    </source>
</evidence>
<evidence type="ECO:0000256" key="8">
    <source>
        <dbReference type="ARBA" id="ARBA00023284"/>
    </source>
</evidence>
<evidence type="ECO:0000256" key="5">
    <source>
        <dbReference type="ARBA" id="ARBA00023004"/>
    </source>
</evidence>
<dbReference type="PRINTS" id="PR00160">
    <property type="entry name" value="GLUTAREDOXIN"/>
</dbReference>
<dbReference type="SUPFAM" id="SSF52402">
    <property type="entry name" value="Adenine nucleotide alpha hydrolases-like"/>
    <property type="match status" value="1"/>
</dbReference>
<dbReference type="Gramene" id="EME31846">
    <property type="protein sequence ID" value="EME31846"/>
    <property type="gene ID" value="Gasu_09200"/>
</dbReference>
<dbReference type="GO" id="GO:0046872">
    <property type="term" value="F:metal ion binding"/>
    <property type="evidence" value="ECO:0007669"/>
    <property type="project" value="UniProtKB-KW"/>
</dbReference>
<dbReference type="PROSITE" id="PS51354">
    <property type="entry name" value="GLUTAREDOXIN_2"/>
    <property type="match status" value="1"/>
</dbReference>
<dbReference type="InterPro" id="IPR011767">
    <property type="entry name" value="GLR_AS"/>
</dbReference>
<dbReference type="EMBL" id="KB454489">
    <property type="protein sequence ID" value="EME31846.1"/>
    <property type="molecule type" value="Genomic_DNA"/>
</dbReference>
<dbReference type="KEGG" id="gsl:Gasu_09200"/>
<dbReference type="OrthoDB" id="7869097at2759"/>
<evidence type="ECO:0000256" key="3">
    <source>
        <dbReference type="ARBA" id="ARBA00022723"/>
    </source>
</evidence>
<evidence type="ECO:0000256" key="10">
    <source>
        <dbReference type="ARBA" id="ARBA00024327"/>
    </source>
</evidence>
<dbReference type="PANTHER" id="PTHR46482">
    <property type="entry name" value="5'-ADENYLYLSULFATE REDUCTASE 3, CHLOROPLASTIC"/>
    <property type="match status" value="1"/>
</dbReference>
<gene>
    <name evidence="18" type="ORF">Gasu_09200</name>
</gene>
<evidence type="ECO:0000259" key="17">
    <source>
        <dbReference type="Pfam" id="PF01507"/>
    </source>
</evidence>
<dbReference type="Gene3D" id="3.40.50.620">
    <property type="entry name" value="HUPs"/>
    <property type="match status" value="1"/>
</dbReference>
<keyword evidence="3" id="KW-0479">Metal-binding</keyword>
<dbReference type="GO" id="GO:0051536">
    <property type="term" value="F:iron-sulfur cluster binding"/>
    <property type="evidence" value="ECO:0007669"/>
    <property type="project" value="UniProtKB-KW"/>
</dbReference>
<keyword evidence="2" id="KW-0963">Cytoplasm</keyword>
<comment type="function">
    <text evidence="9">Catalyzes the formation of sulfite from adenosine 5'-phosphosulfate (APS) using thioredoxin as an electron donor.</text>
</comment>
<dbReference type="InterPro" id="IPR002109">
    <property type="entry name" value="Glutaredoxin"/>
</dbReference>
<evidence type="ECO:0000256" key="15">
    <source>
        <dbReference type="ARBA" id="ARBA00048441"/>
    </source>
</evidence>
<dbReference type="PANTHER" id="PTHR46482:SF9">
    <property type="entry name" value="5'-ADENYLYLSULFATE REDUCTASE 1, CHLOROPLASTIC"/>
    <property type="match status" value="1"/>
</dbReference>
<dbReference type="GO" id="GO:0019344">
    <property type="term" value="P:cysteine biosynthetic process"/>
    <property type="evidence" value="ECO:0007669"/>
    <property type="project" value="InterPro"/>
</dbReference>
<keyword evidence="8" id="KW-0676">Redox-active center</keyword>
<dbReference type="OMA" id="PLKAQGY"/>
<evidence type="ECO:0000313" key="19">
    <source>
        <dbReference type="Proteomes" id="UP000030680"/>
    </source>
</evidence>
<dbReference type="GO" id="GO:0019379">
    <property type="term" value="P:sulfate assimilation, phosphoadenylyl sulfate reduction by phosphoadenylyl-sulfate reductase (thioredoxin)"/>
    <property type="evidence" value="ECO:0007669"/>
    <property type="project" value="InterPro"/>
</dbReference>
<name>M2W7R1_GALSU</name>
<dbReference type="GO" id="GO:0043866">
    <property type="term" value="F:adenylyl-sulfate reductase (thioredoxin) activity"/>
    <property type="evidence" value="ECO:0007669"/>
    <property type="project" value="UniProtKB-EC"/>
</dbReference>
<keyword evidence="6" id="KW-0411">Iron-sulfur</keyword>
<evidence type="ECO:0000256" key="7">
    <source>
        <dbReference type="ARBA" id="ARBA00023157"/>
    </source>
</evidence>
<dbReference type="SUPFAM" id="SSF52833">
    <property type="entry name" value="Thioredoxin-like"/>
    <property type="match status" value="1"/>
</dbReference>
<dbReference type="InterPro" id="IPR002500">
    <property type="entry name" value="PAPS_reduct_dom"/>
</dbReference>
<dbReference type="PROSITE" id="PS00195">
    <property type="entry name" value="GLUTAREDOXIN_1"/>
    <property type="match status" value="1"/>
</dbReference>
<evidence type="ECO:0000256" key="14">
    <source>
        <dbReference type="ARBA" id="ARBA00032041"/>
    </source>
</evidence>
<evidence type="ECO:0000256" key="2">
    <source>
        <dbReference type="ARBA" id="ARBA00022490"/>
    </source>
</evidence>
<dbReference type="InterPro" id="IPR014729">
    <property type="entry name" value="Rossmann-like_a/b/a_fold"/>
</dbReference>
<dbReference type="RefSeq" id="XP_005708366.1">
    <property type="nucleotide sequence ID" value="XM_005708309.1"/>
</dbReference>
<dbReference type="Gene3D" id="3.40.30.10">
    <property type="entry name" value="Glutaredoxin"/>
    <property type="match status" value="1"/>
</dbReference>
<evidence type="ECO:0000256" key="12">
    <source>
        <dbReference type="ARBA" id="ARBA00029514"/>
    </source>
</evidence>
<dbReference type="InterPro" id="IPR004511">
    <property type="entry name" value="PAPS/APS_Rdtase"/>
</dbReference>
<dbReference type="InterPro" id="IPR011798">
    <property type="entry name" value="APS_reductase"/>
</dbReference>
<comment type="pathway">
    <text evidence="10">Sulfur metabolism; hydrogen sulfide biosynthesis; sulfite from sulfate.</text>
</comment>
<evidence type="ECO:0000256" key="4">
    <source>
        <dbReference type="ARBA" id="ARBA00023002"/>
    </source>
</evidence>
<dbReference type="GO" id="GO:0004604">
    <property type="term" value="F:phosphoadenylyl-sulfate reductase (thioredoxin) activity"/>
    <property type="evidence" value="ECO:0007669"/>
    <property type="project" value="InterPro"/>
</dbReference>
<dbReference type="CDD" id="cd23945">
    <property type="entry name" value="PAPS_reductase"/>
    <property type="match status" value="1"/>
</dbReference>
<evidence type="ECO:0000313" key="18">
    <source>
        <dbReference type="EMBL" id="EME31846.1"/>
    </source>
</evidence>
<evidence type="ECO:0000259" key="16">
    <source>
        <dbReference type="Pfam" id="PF00462"/>
    </source>
</evidence>
<dbReference type="eggNOG" id="KOG1752">
    <property type="taxonomic scope" value="Eukaryota"/>
</dbReference>
<dbReference type="NCBIfam" id="TIGR02055">
    <property type="entry name" value="APS_reductase"/>
    <property type="match status" value="1"/>
</dbReference>
<proteinExistence type="inferred from homology"/>
<keyword evidence="4 18" id="KW-0560">Oxidoreductase</keyword>